<evidence type="ECO:0000313" key="2">
    <source>
        <dbReference type="EMBL" id="ACQ67146.1"/>
    </source>
</evidence>
<protein>
    <submittedName>
        <fullName evidence="2">Uncharacterized protein</fullName>
    </submittedName>
</protein>
<proteinExistence type="predicted"/>
<gene>
    <name evidence="2" type="ordered locus">HDEF_0390</name>
</gene>
<sequence>MLVGILPGALSFFIIETDLIHFVFYSIHAD</sequence>
<evidence type="ECO:0000256" key="1">
    <source>
        <dbReference type="SAM" id="Phobius"/>
    </source>
</evidence>
<name>C4K3K3_HAMD5</name>
<dbReference type="KEGG" id="hde:HDEF_0390"/>
<dbReference type="HOGENOM" id="CLU_3403893_0_0_6"/>
<keyword evidence="1" id="KW-0812">Transmembrane</keyword>
<dbReference type="EMBL" id="CP001277">
    <property type="protein sequence ID" value="ACQ67146.1"/>
    <property type="molecule type" value="Genomic_DNA"/>
</dbReference>
<dbReference type="AlphaFoldDB" id="C4K3K3"/>
<reference evidence="2 3" key="1">
    <citation type="journal article" date="2009" name="Proc. Natl. Acad. Sci. U.S.A.">
        <title>Hamiltonella defensa, genome evolution of protective bacterial endosymbiont from pathogenic ancestors.</title>
        <authorList>
            <person name="Degnan P.H."/>
            <person name="Yu Y."/>
            <person name="Sisneros N."/>
            <person name="Wing R.A."/>
            <person name="Moran N.A."/>
        </authorList>
    </citation>
    <scope>NUCLEOTIDE SEQUENCE [LARGE SCALE GENOMIC DNA]</scope>
    <source>
        <strain evidence="3">5AT</strain>
    </source>
</reference>
<feature type="transmembrane region" description="Helical" evidence="1">
    <location>
        <begin position="6"/>
        <end position="27"/>
    </location>
</feature>
<keyword evidence="1" id="KW-1133">Transmembrane helix</keyword>
<keyword evidence="1" id="KW-0472">Membrane</keyword>
<accession>C4K3K3</accession>
<organism evidence="2 3">
    <name type="scientific">Hamiltonella defensa subsp. Acyrthosiphon pisum (strain 5AT)</name>
    <dbReference type="NCBI Taxonomy" id="572265"/>
    <lineage>
        <taxon>Bacteria</taxon>
        <taxon>Pseudomonadati</taxon>
        <taxon>Pseudomonadota</taxon>
        <taxon>Gammaproteobacteria</taxon>
        <taxon>Enterobacterales</taxon>
        <taxon>Enterobacteriaceae</taxon>
        <taxon>aphid secondary symbionts</taxon>
        <taxon>Candidatus Williamhamiltonella</taxon>
    </lineage>
</organism>
<evidence type="ECO:0000313" key="3">
    <source>
        <dbReference type="Proteomes" id="UP000002334"/>
    </source>
</evidence>
<keyword evidence="3" id="KW-1185">Reference proteome</keyword>
<dbReference type="Proteomes" id="UP000002334">
    <property type="component" value="Chromosome"/>
</dbReference>